<sequence length="98" mass="10755">MLVDILERYLTSRTLRFPATTKRRSPGTGLAAWPANAPLFVGADGERISRGTLQYRVLRAFRRAGIDAGRARGAALVHGLRHTFATELANSEVSVYTL</sequence>
<organism evidence="3 4">
    <name type="scientific">Mycolicibacterium gilvum</name>
    <dbReference type="NCBI Taxonomy" id="1804"/>
    <lineage>
        <taxon>Bacteria</taxon>
        <taxon>Bacillati</taxon>
        <taxon>Actinomycetota</taxon>
        <taxon>Actinomycetes</taxon>
        <taxon>Mycobacteriales</taxon>
        <taxon>Mycobacteriaceae</taxon>
        <taxon>Mycolicibacterium</taxon>
    </lineage>
</organism>
<dbReference type="GO" id="GO:0003677">
    <property type="term" value="F:DNA binding"/>
    <property type="evidence" value="ECO:0007669"/>
    <property type="project" value="InterPro"/>
</dbReference>
<name>A0A379MPR6_9MYCO</name>
<evidence type="ECO:0000256" key="1">
    <source>
        <dbReference type="ARBA" id="ARBA00023172"/>
    </source>
</evidence>
<dbReference type="Proteomes" id="UP000254291">
    <property type="component" value="Unassembled WGS sequence"/>
</dbReference>
<evidence type="ECO:0000313" key="4">
    <source>
        <dbReference type="Proteomes" id="UP000254291"/>
    </source>
</evidence>
<dbReference type="PROSITE" id="PS51898">
    <property type="entry name" value="TYR_RECOMBINASE"/>
    <property type="match status" value="1"/>
</dbReference>
<dbReference type="GO" id="GO:0015074">
    <property type="term" value="P:DNA integration"/>
    <property type="evidence" value="ECO:0007669"/>
    <property type="project" value="InterPro"/>
</dbReference>
<proteinExistence type="predicted"/>
<keyword evidence="1" id="KW-0233">DNA recombination</keyword>
<evidence type="ECO:0000313" key="3">
    <source>
        <dbReference type="EMBL" id="SUE32749.1"/>
    </source>
</evidence>
<dbReference type="InterPro" id="IPR011010">
    <property type="entry name" value="DNA_brk_join_enz"/>
</dbReference>
<protein>
    <submittedName>
        <fullName evidence="3">Site-specific recombinase XerD</fullName>
    </submittedName>
</protein>
<dbReference type="Gene3D" id="1.10.443.10">
    <property type="entry name" value="Intergrase catalytic core"/>
    <property type="match status" value="1"/>
</dbReference>
<accession>A0A379MPR6</accession>
<dbReference type="EMBL" id="UGQM01000008">
    <property type="protein sequence ID" value="SUE32749.1"/>
    <property type="molecule type" value="Genomic_DNA"/>
</dbReference>
<evidence type="ECO:0000259" key="2">
    <source>
        <dbReference type="PROSITE" id="PS51898"/>
    </source>
</evidence>
<feature type="domain" description="Tyr recombinase" evidence="2">
    <location>
        <begin position="1"/>
        <end position="98"/>
    </location>
</feature>
<dbReference type="SUPFAM" id="SSF56349">
    <property type="entry name" value="DNA breaking-rejoining enzymes"/>
    <property type="match status" value="1"/>
</dbReference>
<gene>
    <name evidence="3" type="ORF">NCTC10742_06113</name>
</gene>
<reference evidence="3 4" key="1">
    <citation type="submission" date="2018-06" db="EMBL/GenBank/DDBJ databases">
        <authorList>
            <consortium name="Pathogen Informatics"/>
            <person name="Doyle S."/>
        </authorList>
    </citation>
    <scope>NUCLEOTIDE SEQUENCE [LARGE SCALE GENOMIC DNA]</scope>
    <source>
        <strain evidence="3 4">NCTC10742</strain>
    </source>
</reference>
<dbReference type="GO" id="GO:0006310">
    <property type="term" value="P:DNA recombination"/>
    <property type="evidence" value="ECO:0007669"/>
    <property type="project" value="UniProtKB-KW"/>
</dbReference>
<dbReference type="AlphaFoldDB" id="A0A379MPR6"/>
<dbReference type="InterPro" id="IPR002104">
    <property type="entry name" value="Integrase_catalytic"/>
</dbReference>
<dbReference type="InterPro" id="IPR013762">
    <property type="entry name" value="Integrase-like_cat_sf"/>
</dbReference>
<dbReference type="Pfam" id="PF00589">
    <property type="entry name" value="Phage_integrase"/>
    <property type="match status" value="1"/>
</dbReference>